<comment type="caution">
    <text evidence="3">The sequence shown here is derived from an EMBL/GenBank/DDBJ whole genome shotgun (WGS) entry which is preliminary data.</text>
</comment>
<accession>A0A2R6S6E9</accession>
<dbReference type="Proteomes" id="UP000186601">
    <property type="component" value="Unassembled WGS sequence"/>
</dbReference>
<feature type="coiled-coil region" evidence="1">
    <location>
        <begin position="153"/>
        <end position="191"/>
    </location>
</feature>
<dbReference type="EMBL" id="MLYV02000029">
    <property type="protein sequence ID" value="PSS37871.1"/>
    <property type="molecule type" value="Genomic_DNA"/>
</dbReference>
<feature type="region of interest" description="Disordered" evidence="2">
    <location>
        <begin position="511"/>
        <end position="540"/>
    </location>
</feature>
<dbReference type="AlphaFoldDB" id="A0A2R6S6E9"/>
<reference evidence="3 4" key="1">
    <citation type="submission" date="2018-02" db="EMBL/GenBank/DDBJ databases">
        <title>Genome sequence of the basidiomycete white-rot fungus Phlebia centrifuga.</title>
        <authorList>
            <person name="Granchi Z."/>
            <person name="Peng M."/>
            <person name="de Vries R.P."/>
            <person name="Hilden K."/>
            <person name="Makela M.R."/>
            <person name="Grigoriev I."/>
            <person name="Riley R."/>
        </authorList>
    </citation>
    <scope>NUCLEOTIDE SEQUENCE [LARGE SCALE GENOMIC DNA]</scope>
    <source>
        <strain evidence="3 4">FBCC195</strain>
    </source>
</reference>
<sequence>MSDSPATPTIRLVPGAPPPPASKTQKKKRKTTKKQSGQPEEQVVVPDAHTSALIEHAPSVDDIKEGTVAPELVAQLSESARDLSPGPDELLSPIVDMLNKRLKATNKKIVRMVSHFNTIQGGAEILRIQSYSTTPAEKLNDDQRRTLKTLPVLEGVQKELEEVRKVIEIHEAELAQELISKRVEAARAEEQRIQDSLNAADIAHKQRTANLLSFLELHSALTNGNPAAIALNLLESEAVAIVTAAEALIDASIGKKDEVLRGLLSGEGELHNVPYSRFMDITELFLDPPRPASPVDEDVDEEEEEETVIVDFISSEVPTEGVPGPAVGGLPPTAGPTNGGFTFVQEDELETTEPEPDQSQWVDQVEEHSTEVEVVETVTEINVNGHTFVEDSVLVTTTTEQATVPPTKMMMVSKLQLAVVAEGEVDLEANGASVVVPVVASEEDIVVASAGNSVVVSEGDSVVVSEGDSVEASEGDTAVVSEGSSVEASEGDIVAMSAADAVDSEVGTVEASAVDPTGSGEAAKESTVDVDEDEEASVRSVEAPPQLQHKARAVALVCYKLVNRIV</sequence>
<gene>
    <name evidence="3" type="ORF">PHLCEN_2v339</name>
</gene>
<organism evidence="3 4">
    <name type="scientific">Hermanssonia centrifuga</name>
    <dbReference type="NCBI Taxonomy" id="98765"/>
    <lineage>
        <taxon>Eukaryota</taxon>
        <taxon>Fungi</taxon>
        <taxon>Dikarya</taxon>
        <taxon>Basidiomycota</taxon>
        <taxon>Agaricomycotina</taxon>
        <taxon>Agaricomycetes</taxon>
        <taxon>Polyporales</taxon>
        <taxon>Meruliaceae</taxon>
        <taxon>Hermanssonia</taxon>
    </lineage>
</organism>
<proteinExistence type="predicted"/>
<keyword evidence="1" id="KW-0175">Coiled coil</keyword>
<protein>
    <submittedName>
        <fullName evidence="3">Uncharacterized protein</fullName>
    </submittedName>
</protein>
<evidence type="ECO:0000256" key="1">
    <source>
        <dbReference type="SAM" id="Coils"/>
    </source>
</evidence>
<feature type="compositionally biased region" description="Basic residues" evidence="2">
    <location>
        <begin position="24"/>
        <end position="33"/>
    </location>
</feature>
<dbReference type="OrthoDB" id="2409325at2759"/>
<dbReference type="STRING" id="98765.A0A2R6S6E9"/>
<evidence type="ECO:0000313" key="4">
    <source>
        <dbReference type="Proteomes" id="UP000186601"/>
    </source>
</evidence>
<evidence type="ECO:0000256" key="2">
    <source>
        <dbReference type="SAM" id="MobiDB-lite"/>
    </source>
</evidence>
<evidence type="ECO:0000313" key="3">
    <source>
        <dbReference type="EMBL" id="PSS37871.1"/>
    </source>
</evidence>
<keyword evidence="4" id="KW-1185">Reference proteome</keyword>
<name>A0A2R6S6E9_9APHY</name>
<feature type="region of interest" description="Disordered" evidence="2">
    <location>
        <begin position="1"/>
        <end position="46"/>
    </location>
</feature>